<dbReference type="Pfam" id="PF00583">
    <property type="entry name" value="Acetyltransf_1"/>
    <property type="match status" value="1"/>
</dbReference>
<dbReference type="EMBL" id="JAVDUM010000013">
    <property type="protein sequence ID" value="MDR6868290.1"/>
    <property type="molecule type" value="Genomic_DNA"/>
</dbReference>
<dbReference type="InterPro" id="IPR000182">
    <property type="entry name" value="GNAT_dom"/>
</dbReference>
<organism evidence="2 3">
    <name type="scientific">Microbacterium resistens</name>
    <dbReference type="NCBI Taxonomy" id="156977"/>
    <lineage>
        <taxon>Bacteria</taxon>
        <taxon>Bacillati</taxon>
        <taxon>Actinomycetota</taxon>
        <taxon>Actinomycetes</taxon>
        <taxon>Micrococcales</taxon>
        <taxon>Microbacteriaceae</taxon>
        <taxon>Microbacterium</taxon>
    </lineage>
</organism>
<dbReference type="RefSeq" id="WP_310021947.1">
    <property type="nucleotide sequence ID" value="NZ_JAVDUM010000013.1"/>
</dbReference>
<dbReference type="Gene3D" id="3.40.630.30">
    <property type="match status" value="1"/>
</dbReference>
<protein>
    <submittedName>
        <fullName evidence="2">GNAT superfamily N-acetyltransferase</fullName>
    </submittedName>
</protein>
<name>A0ABU1SFC8_9MICO</name>
<feature type="domain" description="N-acetyltransferase" evidence="1">
    <location>
        <begin position="114"/>
        <end position="254"/>
    </location>
</feature>
<sequence>MTMFAEAISDFWALDVRGDVLYEDAALILLENPELEERDQIVLLWTADDGRTSVAVAPAVAQLLVPVLAEGRALTVERLREAIAGAGIVLHDADNLFYLPRDGREELLAEPDPSDIRRLGASDAELFSAFEAEATPEDLDDALVGLDDWAAFGVVEDGRLVSAGSMYPFQEEHGEDAILADIGVLTLARSRGAGHARRLVRAMIRFAVDAGYEPQYRCQLDNSASVALAESLGLALYGRWQVVTPDEEQEGSTG</sequence>
<dbReference type="Proteomes" id="UP001259347">
    <property type="component" value="Unassembled WGS sequence"/>
</dbReference>
<comment type="caution">
    <text evidence="2">The sequence shown here is derived from an EMBL/GenBank/DDBJ whole genome shotgun (WGS) entry which is preliminary data.</text>
</comment>
<dbReference type="SUPFAM" id="SSF55729">
    <property type="entry name" value="Acyl-CoA N-acyltransferases (Nat)"/>
    <property type="match status" value="1"/>
</dbReference>
<dbReference type="PROSITE" id="PS51186">
    <property type="entry name" value="GNAT"/>
    <property type="match status" value="1"/>
</dbReference>
<reference evidence="2 3" key="1">
    <citation type="submission" date="2023-07" db="EMBL/GenBank/DDBJ databases">
        <title>Sorghum-associated microbial communities from plants grown in Nebraska, USA.</title>
        <authorList>
            <person name="Schachtman D."/>
        </authorList>
    </citation>
    <scope>NUCLEOTIDE SEQUENCE [LARGE SCALE GENOMIC DNA]</scope>
    <source>
        <strain evidence="2 3">2980</strain>
    </source>
</reference>
<gene>
    <name evidence="2" type="ORF">J2Y69_002904</name>
</gene>
<evidence type="ECO:0000259" key="1">
    <source>
        <dbReference type="PROSITE" id="PS51186"/>
    </source>
</evidence>
<evidence type="ECO:0000313" key="3">
    <source>
        <dbReference type="Proteomes" id="UP001259347"/>
    </source>
</evidence>
<accession>A0ABU1SFC8</accession>
<dbReference type="InterPro" id="IPR016181">
    <property type="entry name" value="Acyl_CoA_acyltransferase"/>
</dbReference>
<keyword evidence="3" id="KW-1185">Reference proteome</keyword>
<evidence type="ECO:0000313" key="2">
    <source>
        <dbReference type="EMBL" id="MDR6868290.1"/>
    </source>
</evidence>
<proteinExistence type="predicted"/>
<dbReference type="CDD" id="cd04301">
    <property type="entry name" value="NAT_SF"/>
    <property type="match status" value="1"/>
</dbReference>